<dbReference type="PANTHER" id="PTHR45720">
    <property type="entry name" value="CHLORIDE CHANNEL PROTEIN 2"/>
    <property type="match status" value="1"/>
</dbReference>
<keyword evidence="2 7" id="KW-0812">Transmembrane</keyword>
<comment type="subcellular location">
    <subcellularLocation>
        <location evidence="1">Membrane</location>
        <topology evidence="1">Multi-pass membrane protein</topology>
    </subcellularLocation>
</comment>
<dbReference type="GO" id="GO:0005247">
    <property type="term" value="F:voltage-gated chloride channel activity"/>
    <property type="evidence" value="ECO:0007669"/>
    <property type="project" value="TreeGrafter"/>
</dbReference>
<feature type="transmembrane region" description="Helical" evidence="7">
    <location>
        <begin position="36"/>
        <end position="55"/>
    </location>
</feature>
<evidence type="ECO:0000256" key="7">
    <source>
        <dbReference type="SAM" id="Phobius"/>
    </source>
</evidence>
<reference evidence="8" key="2">
    <citation type="submission" date="2025-09" db="UniProtKB">
        <authorList>
            <consortium name="Ensembl"/>
        </authorList>
    </citation>
    <scope>IDENTIFICATION</scope>
</reference>
<keyword evidence="6 7" id="KW-0472">Membrane</keyword>
<organism evidence="8 9">
    <name type="scientific">Neogobius melanostomus</name>
    <name type="common">round goby</name>
    <dbReference type="NCBI Taxonomy" id="47308"/>
    <lineage>
        <taxon>Eukaryota</taxon>
        <taxon>Metazoa</taxon>
        <taxon>Chordata</taxon>
        <taxon>Craniata</taxon>
        <taxon>Vertebrata</taxon>
        <taxon>Euteleostomi</taxon>
        <taxon>Actinopterygii</taxon>
        <taxon>Neopterygii</taxon>
        <taxon>Teleostei</taxon>
        <taxon>Neoteleostei</taxon>
        <taxon>Acanthomorphata</taxon>
        <taxon>Gobiaria</taxon>
        <taxon>Gobiiformes</taxon>
        <taxon>Gobioidei</taxon>
        <taxon>Gobiidae</taxon>
        <taxon>Benthophilinae</taxon>
        <taxon>Neogobiini</taxon>
        <taxon>Neogobius</taxon>
    </lineage>
</organism>
<protein>
    <submittedName>
        <fullName evidence="8">Chloride channel K</fullName>
    </submittedName>
</protein>
<evidence type="ECO:0000256" key="2">
    <source>
        <dbReference type="ARBA" id="ARBA00022692"/>
    </source>
</evidence>
<feature type="transmembrane region" description="Helical" evidence="7">
    <location>
        <begin position="6"/>
        <end position="24"/>
    </location>
</feature>
<keyword evidence="5" id="KW-0129">CBS domain</keyword>
<keyword evidence="3" id="KW-0677">Repeat</keyword>
<dbReference type="Gene3D" id="1.10.3080.10">
    <property type="entry name" value="Clc chloride channel"/>
    <property type="match status" value="1"/>
</dbReference>
<sequence length="593" mass="64547">NPLKPMVSFSAYVLCVCAVCLLKLKRCLETPCGLEWYCYAALGALTALLSVLMDLTVAKIIKAHQLLYLNLEGSVLLQFLCWTLYPACLCAVASWLSHHICPFSAGSGIPEVRTLLAGFELPNYLSVTNMFTKSLGLICTLSAGSTVFLGKVGPFVHLSTMMGAYLSRLCTRVQGQSKTDVGNQMLVVSAAVGVASCFGAPVSGVLFSIEVACSPFPLKHYLPCFVAAACGALTFRLFAVWSGEEETLQTLFKTNFSATLPFYPFEIIFFAFLGLLCGGVSCLFLCCHRRLLHCTRTQPVWVRMLTTEKTLYSAAVGFLLACVTLPHSAGQYMASKYTMKQLLTSLLHSESWLSASQNASALETGPCTGWTSSDLAVPVALLIFLLLKMWMLLLACTLPVPAGFFMPLFIYGAAVGRLLGELLAYVTSGQNWMAVNPGGYALAGAAALSGACTHSLSPALMALELTGQFSHAGPIFVSILIANVVARARLRPSFYDNLSISKRLPTLANICVCVCTCVYECVFVWRLKCVIFILSPVGTSQHEKILKGWTHCVMRLYWGQRWTPPHRALVGLWRSTNITHTLHKNRGIGTCYI</sequence>
<evidence type="ECO:0000256" key="4">
    <source>
        <dbReference type="ARBA" id="ARBA00022989"/>
    </source>
</evidence>
<feature type="transmembrane region" description="Helical" evidence="7">
    <location>
        <begin position="311"/>
        <end position="329"/>
    </location>
</feature>
<keyword evidence="9" id="KW-1185">Reference proteome</keyword>
<feature type="transmembrane region" description="Helical" evidence="7">
    <location>
        <begin position="469"/>
        <end position="486"/>
    </location>
</feature>
<dbReference type="Ensembl" id="ENSNMLT00000019852.1">
    <property type="protein sequence ID" value="ENSNMLP00000017647.1"/>
    <property type="gene ID" value="ENSNMLG00000011662.1"/>
</dbReference>
<feature type="transmembrane region" description="Helical" evidence="7">
    <location>
        <begin position="438"/>
        <end position="457"/>
    </location>
</feature>
<dbReference type="InterPro" id="IPR050970">
    <property type="entry name" value="Cl_channel_volt-gated"/>
</dbReference>
<dbReference type="PANTHER" id="PTHR45720:SF3">
    <property type="entry name" value="CHLORIDE CHANNEL PROTEIN CLC-KB"/>
    <property type="match status" value="1"/>
</dbReference>
<dbReference type="InterPro" id="IPR001807">
    <property type="entry name" value="ClC"/>
</dbReference>
<dbReference type="SUPFAM" id="SSF81340">
    <property type="entry name" value="Clc chloride channel"/>
    <property type="match status" value="1"/>
</dbReference>
<evidence type="ECO:0000313" key="9">
    <source>
        <dbReference type="Proteomes" id="UP000694523"/>
    </source>
</evidence>
<keyword evidence="4 7" id="KW-1133">Transmembrane helix</keyword>
<feature type="transmembrane region" description="Helical" evidence="7">
    <location>
        <begin position="186"/>
        <end position="209"/>
    </location>
</feature>
<evidence type="ECO:0000256" key="6">
    <source>
        <dbReference type="ARBA" id="ARBA00023136"/>
    </source>
</evidence>
<dbReference type="Proteomes" id="UP000694523">
    <property type="component" value="Unplaced"/>
</dbReference>
<feature type="transmembrane region" description="Helical" evidence="7">
    <location>
        <begin position="75"/>
        <end position="96"/>
    </location>
</feature>
<dbReference type="PRINTS" id="PR00762">
    <property type="entry name" value="CLCHANNEL"/>
</dbReference>
<evidence type="ECO:0000313" key="8">
    <source>
        <dbReference type="Ensembl" id="ENSNMLP00000017647.1"/>
    </source>
</evidence>
<reference evidence="8" key="1">
    <citation type="submission" date="2025-08" db="UniProtKB">
        <authorList>
            <consortium name="Ensembl"/>
        </authorList>
    </citation>
    <scope>IDENTIFICATION</scope>
</reference>
<evidence type="ECO:0000256" key="1">
    <source>
        <dbReference type="ARBA" id="ARBA00004141"/>
    </source>
</evidence>
<evidence type="ECO:0000256" key="3">
    <source>
        <dbReference type="ARBA" id="ARBA00022737"/>
    </source>
</evidence>
<dbReference type="GO" id="GO:0005886">
    <property type="term" value="C:plasma membrane"/>
    <property type="evidence" value="ECO:0007669"/>
    <property type="project" value="TreeGrafter"/>
</dbReference>
<proteinExistence type="predicted"/>
<dbReference type="AlphaFoldDB" id="A0A8C6T9V6"/>
<feature type="transmembrane region" description="Helical" evidence="7">
    <location>
        <begin position="262"/>
        <end position="286"/>
    </location>
</feature>
<feature type="transmembrane region" description="Helical" evidence="7">
    <location>
        <begin position="221"/>
        <end position="242"/>
    </location>
</feature>
<dbReference type="Pfam" id="PF00654">
    <property type="entry name" value="Voltage_CLC"/>
    <property type="match status" value="1"/>
</dbReference>
<evidence type="ECO:0000256" key="5">
    <source>
        <dbReference type="ARBA" id="ARBA00023122"/>
    </source>
</evidence>
<feature type="transmembrane region" description="Helical" evidence="7">
    <location>
        <begin position="135"/>
        <end position="156"/>
    </location>
</feature>
<dbReference type="InterPro" id="IPR014743">
    <property type="entry name" value="Cl-channel_core"/>
</dbReference>
<name>A0A8C6T9V6_9GOBI</name>
<accession>A0A8C6T9V6</accession>